<dbReference type="Proteomes" id="UP000283543">
    <property type="component" value="Unassembled WGS sequence"/>
</dbReference>
<evidence type="ECO:0000313" key="9">
    <source>
        <dbReference type="Proteomes" id="UP000283543"/>
    </source>
</evidence>
<dbReference type="AlphaFoldDB" id="A0A396ZUI5"/>
<evidence type="ECO:0000313" key="1">
    <source>
        <dbReference type="EMBL" id="RHX99199.1"/>
    </source>
</evidence>
<dbReference type="EMBL" id="QUTD01008279">
    <property type="protein sequence ID" value="RHY46896.1"/>
    <property type="molecule type" value="Genomic_DNA"/>
</dbReference>
<comment type="caution">
    <text evidence="1">The sequence shown here is derived from an EMBL/GenBank/DDBJ whole genome shotgun (WGS) entry which is preliminary data.</text>
</comment>
<dbReference type="Proteomes" id="UP000266239">
    <property type="component" value="Unassembled WGS sequence"/>
</dbReference>
<evidence type="ECO:0000313" key="5">
    <source>
        <dbReference type="EMBL" id="RHZ05743.1"/>
    </source>
</evidence>
<reference evidence="6 7" key="1">
    <citation type="submission" date="2018-08" db="EMBL/GenBank/DDBJ databases">
        <title>Aphanomyces genome sequencing and annotation.</title>
        <authorList>
            <person name="Minardi D."/>
            <person name="Oidtmann B."/>
            <person name="Van Der Giezen M."/>
            <person name="Studholme D.J."/>
        </authorList>
    </citation>
    <scope>NUCLEOTIDE SEQUENCE [LARGE SCALE GENOMIC DNA]</scope>
    <source>
        <strain evidence="4 8">D2</strain>
        <strain evidence="5 10">FDL457</strain>
        <strain evidence="1 6">Kv</strain>
        <strain evidence="3 9">Si</strain>
        <strain evidence="2 7">Yx</strain>
    </source>
</reference>
<sequence>MFTDDSCIDTLAVERNDLVKRYRASMTPPTFNPLDASAISSIDYDTYITTYHTLCAKSDAFIADKDLWEAMKNYVSTARAAGAPIVVNDVWSALRNVLKSLAQRASALGHIGSAATTQARTQYTAIMHVVETPAPQPQAISKSCFHYGVGNHAGRGDRCSGHYDCNAGSTAYDAVTRDLGYGHPPAAAKYTIIPSYILPQPHPRKAASTFRTTHFFYYGLCPTH</sequence>
<evidence type="ECO:0000313" key="2">
    <source>
        <dbReference type="EMBL" id="RHY30391.1"/>
    </source>
</evidence>
<evidence type="ECO:0000313" key="3">
    <source>
        <dbReference type="EMBL" id="RHY42796.1"/>
    </source>
</evidence>
<dbReference type="VEuPathDB" id="FungiDB:H257_04950"/>
<proteinExistence type="predicted"/>
<dbReference type="EMBL" id="QUSZ01009358">
    <property type="protein sequence ID" value="RHX99199.1"/>
    <property type="molecule type" value="Genomic_DNA"/>
</dbReference>
<evidence type="ECO:0000313" key="4">
    <source>
        <dbReference type="EMBL" id="RHY46896.1"/>
    </source>
</evidence>
<evidence type="ECO:0000313" key="7">
    <source>
        <dbReference type="Proteomes" id="UP000266239"/>
    </source>
</evidence>
<gene>
    <name evidence="2" type="ORF">DYB25_012756</name>
    <name evidence="5" type="ORF">DYB26_006550</name>
    <name evidence="4" type="ORF">DYB30_011989</name>
    <name evidence="3" type="ORF">DYB34_012355</name>
    <name evidence="1" type="ORF">DYB36_004238</name>
</gene>
<dbReference type="EMBL" id="QUTB01008352">
    <property type="protein sequence ID" value="RHY42796.1"/>
    <property type="molecule type" value="Genomic_DNA"/>
</dbReference>
<name>A0A396ZUI5_APHAT</name>
<accession>A0A396ZUI5</accession>
<organism evidence="1 6">
    <name type="scientific">Aphanomyces astaci</name>
    <name type="common">Crayfish plague agent</name>
    <dbReference type="NCBI Taxonomy" id="112090"/>
    <lineage>
        <taxon>Eukaryota</taxon>
        <taxon>Sar</taxon>
        <taxon>Stramenopiles</taxon>
        <taxon>Oomycota</taxon>
        <taxon>Saprolegniomycetes</taxon>
        <taxon>Saprolegniales</taxon>
        <taxon>Verrucalvaceae</taxon>
        <taxon>Aphanomyces</taxon>
    </lineage>
</organism>
<evidence type="ECO:0000313" key="6">
    <source>
        <dbReference type="Proteomes" id="UP000265427"/>
    </source>
</evidence>
<evidence type="ECO:0000313" key="8">
    <source>
        <dbReference type="Proteomes" id="UP000266643"/>
    </source>
</evidence>
<protein>
    <submittedName>
        <fullName evidence="1">Uncharacterized protein</fullName>
    </submittedName>
</protein>
<evidence type="ECO:0000313" key="10">
    <source>
        <dbReference type="Proteomes" id="UP000286510"/>
    </source>
</evidence>
<dbReference type="Proteomes" id="UP000266643">
    <property type="component" value="Unassembled WGS sequence"/>
</dbReference>
<dbReference type="EMBL" id="QUTA01001795">
    <property type="protein sequence ID" value="RHY30391.1"/>
    <property type="molecule type" value="Genomic_DNA"/>
</dbReference>
<dbReference type="Proteomes" id="UP000265427">
    <property type="component" value="Unassembled WGS sequence"/>
</dbReference>
<dbReference type="Proteomes" id="UP000286510">
    <property type="component" value="Unassembled WGS sequence"/>
</dbReference>
<dbReference type="EMBL" id="QUTF01016844">
    <property type="protein sequence ID" value="RHZ05743.1"/>
    <property type="molecule type" value="Genomic_DNA"/>
</dbReference>